<accession>A0A6H2EMR4</accession>
<evidence type="ECO:0000313" key="4">
    <source>
        <dbReference type="Proteomes" id="UP000502298"/>
    </source>
</evidence>
<dbReference type="PROSITE" id="PS51257">
    <property type="entry name" value="PROKAR_LIPOPROTEIN"/>
    <property type="match status" value="1"/>
</dbReference>
<dbReference type="Gene3D" id="3.40.190.10">
    <property type="entry name" value="Periplasmic binding protein-like II"/>
    <property type="match status" value="1"/>
</dbReference>
<dbReference type="PANTHER" id="PTHR30290">
    <property type="entry name" value="PERIPLASMIC BINDING COMPONENT OF ABC TRANSPORTER"/>
    <property type="match status" value="1"/>
</dbReference>
<dbReference type="Proteomes" id="UP000502298">
    <property type="component" value="Chromosome"/>
</dbReference>
<feature type="domain" description="Solute-binding protein family 5" evidence="2">
    <location>
        <begin position="116"/>
        <end position="481"/>
    </location>
</feature>
<dbReference type="GO" id="GO:0015833">
    <property type="term" value="P:peptide transport"/>
    <property type="evidence" value="ECO:0007669"/>
    <property type="project" value="TreeGrafter"/>
</dbReference>
<dbReference type="InterPro" id="IPR000914">
    <property type="entry name" value="SBP_5_dom"/>
</dbReference>
<name>A0A6H2EMR4_9ACTO</name>
<evidence type="ECO:0000259" key="2">
    <source>
        <dbReference type="Pfam" id="PF00496"/>
    </source>
</evidence>
<evidence type="ECO:0000313" key="3">
    <source>
        <dbReference type="EMBL" id="QJC22357.1"/>
    </source>
</evidence>
<dbReference type="GO" id="GO:0042597">
    <property type="term" value="C:periplasmic space"/>
    <property type="evidence" value="ECO:0007669"/>
    <property type="project" value="UniProtKB-ARBA"/>
</dbReference>
<dbReference type="KEGG" id="arca:HC352_07430"/>
<dbReference type="Gene3D" id="3.90.76.10">
    <property type="entry name" value="Dipeptide-binding Protein, Domain 1"/>
    <property type="match status" value="1"/>
</dbReference>
<dbReference type="PANTHER" id="PTHR30290:SF65">
    <property type="entry name" value="MONOACYL PHOSPHATIDYLINOSITOL TETRAMANNOSIDE-BINDING PROTEIN LPQW-RELATED"/>
    <property type="match status" value="1"/>
</dbReference>
<dbReference type="CDD" id="cd08501">
    <property type="entry name" value="PBP2_Lpqw"/>
    <property type="match status" value="1"/>
</dbReference>
<dbReference type="RefSeq" id="WP_168918279.1">
    <property type="nucleotide sequence ID" value="NZ_CP050804.1"/>
</dbReference>
<gene>
    <name evidence="3" type="ORF">HC352_07430</name>
</gene>
<organism evidence="3 4">
    <name type="scientific">Arcanobacterium buesumense</name>
    <dbReference type="NCBI Taxonomy" id="2722751"/>
    <lineage>
        <taxon>Bacteria</taxon>
        <taxon>Bacillati</taxon>
        <taxon>Actinomycetota</taxon>
        <taxon>Actinomycetes</taxon>
        <taxon>Actinomycetales</taxon>
        <taxon>Actinomycetaceae</taxon>
        <taxon>Arcanobacterium</taxon>
    </lineage>
</organism>
<sequence length="563" mass="61555">MTIKKAGFALVAASALVLSACSGPASSESSEGGKSAALPTSDVNRVDSAKLKDGGDLRLAIAAMPTNFNPLHVNGNNVEVSDMYAKISGGNLIFAEDGTWDVNKDYLESYNVEKKEDGDSKMTVTLELNPEAKWNDGTPISVADYQANWNACKSDDTGFDCASTDGWEHIVSIEQGKDEFEVIAKFDREYPDWSSVLSGALPAAGTSDPAMFNEGWVPDVNVLNNLISGPFKFKSIDQGTKRITLERNDMWWGEKPKLDTITISVLDNKAQANAFANNELDVVDQIIDAATYELVKGRQNAAIKQSASTSWRHITLNSNAEALKDVKVRQAVQKGIDSADFLTTDMAGLPVEGLDLSLGNHFFMPGQAGYEDHSVKFDPEGAMKDLEDLGYKMNETTKFFEKDGKELSFKFTRLTGIPTSESAAALFKEHMKNIGINVVFADVPPSEFSNVLEAGEFESIAFGWRGTPYPMANIGQIYGTGSASNFSMVSDPKIDEYVEKISAETDNEKRIEMTNEVDKIIWDNVMTIPLYYRASLTAVPANLANYGAKAFETFLPEKIGYTE</sequence>
<dbReference type="InterPro" id="IPR039424">
    <property type="entry name" value="SBP_5"/>
</dbReference>
<reference evidence="3 4" key="1">
    <citation type="submission" date="2020-03" db="EMBL/GenBank/DDBJ databases">
        <title>Complete genome of Arcanobacterium buesumensis sp. nov. strain 2701.</title>
        <authorList>
            <person name="Borowiak M."/>
            <person name="Alssahen M."/>
            <person name="Laemmler C."/>
            <person name="Malorny B."/>
            <person name="Hassan A."/>
            <person name="Prenger-Berninghoff E."/>
            <person name="Ploetz M."/>
            <person name="Abdulmawjood A."/>
        </authorList>
    </citation>
    <scope>NUCLEOTIDE SEQUENCE [LARGE SCALE GENOMIC DNA]</scope>
    <source>
        <strain evidence="3 4">2701</strain>
    </source>
</reference>
<dbReference type="SUPFAM" id="SSF53850">
    <property type="entry name" value="Periplasmic binding protein-like II"/>
    <property type="match status" value="1"/>
</dbReference>
<protein>
    <submittedName>
        <fullName evidence="3">ABC transporter family substrate-binding protein</fullName>
    </submittedName>
</protein>
<keyword evidence="4" id="KW-1185">Reference proteome</keyword>
<dbReference type="EMBL" id="CP050804">
    <property type="protein sequence ID" value="QJC22357.1"/>
    <property type="molecule type" value="Genomic_DNA"/>
</dbReference>
<dbReference type="GO" id="GO:0043190">
    <property type="term" value="C:ATP-binding cassette (ABC) transporter complex"/>
    <property type="evidence" value="ECO:0007669"/>
    <property type="project" value="InterPro"/>
</dbReference>
<dbReference type="InterPro" id="IPR030678">
    <property type="entry name" value="Peptide/Ni-bd"/>
</dbReference>
<feature type="chain" id="PRO_5026121090" evidence="1">
    <location>
        <begin position="28"/>
        <end position="563"/>
    </location>
</feature>
<dbReference type="Pfam" id="PF00496">
    <property type="entry name" value="SBP_bac_5"/>
    <property type="match status" value="1"/>
</dbReference>
<dbReference type="PIRSF" id="PIRSF002741">
    <property type="entry name" value="MppA"/>
    <property type="match status" value="1"/>
</dbReference>
<feature type="signal peptide" evidence="1">
    <location>
        <begin position="1"/>
        <end position="27"/>
    </location>
</feature>
<dbReference type="Gene3D" id="3.10.105.10">
    <property type="entry name" value="Dipeptide-binding Protein, Domain 3"/>
    <property type="match status" value="1"/>
</dbReference>
<dbReference type="AlphaFoldDB" id="A0A6H2EMR4"/>
<evidence type="ECO:0000256" key="1">
    <source>
        <dbReference type="SAM" id="SignalP"/>
    </source>
</evidence>
<dbReference type="GO" id="GO:1904680">
    <property type="term" value="F:peptide transmembrane transporter activity"/>
    <property type="evidence" value="ECO:0007669"/>
    <property type="project" value="TreeGrafter"/>
</dbReference>
<keyword evidence="1" id="KW-0732">Signal</keyword>
<proteinExistence type="predicted"/>